<gene>
    <name evidence="11" type="ORF">FPZ11_16160</name>
</gene>
<keyword evidence="6 8" id="KW-0472">Membrane</keyword>
<proteinExistence type="predicted"/>
<keyword evidence="5 8" id="KW-1133">Transmembrane helix</keyword>
<dbReference type="GO" id="GO:0005886">
    <property type="term" value="C:plasma membrane"/>
    <property type="evidence" value="ECO:0007669"/>
    <property type="project" value="UniProtKB-SubCell"/>
</dbReference>
<dbReference type="InterPro" id="IPR011527">
    <property type="entry name" value="ABC1_TM_dom"/>
</dbReference>
<feature type="transmembrane region" description="Helical" evidence="8">
    <location>
        <begin position="45"/>
        <end position="68"/>
    </location>
</feature>
<dbReference type="CDD" id="cd07346">
    <property type="entry name" value="ABC_6TM_exporters"/>
    <property type="match status" value="1"/>
</dbReference>
<sequence>MPRRAGRRQRAVSRGGPSMTTIDPTPASPARAAGLLWEAARRHPFVLAACVIALAAEAAAGLLVPVGIGLAVDVIAGRGSVGALAGALVVLVTGAVVAGVTASASASLTVRVAEPVVAGLRESAFDSVLGADAAAVERAGSGDVVTRLTADVERLSEAASGTLTAFVSAALSIVAALFGLAVLDWRFALAGLLAVPIQAGTLRWYLRRSGPVYRHARVAESERTQLTLDAVRDSSAIRALRLERRTEASVGAASQSAIGLEAKAVRLSTRFFGRLNAAEFVGLGAICVVGFVLVGSDAVTLGAATTAALFFVRLFDPVNTVLGLFDTMQQAGASLTRLAGLIGMNEATEPARAGSHRPLHSAPAPPPVFAIPNREGHQMAALGVVIDGIAVSYPLRGEVLSGVDLHIRSGERIAVVGASGAGKTTLARLIAGLVKPSSGSIVFTDAAGLRVSSPLVTLLEQRTHVFTGTLAEDLRLVAPWATDEELGAAARAAGVPLGSGAFSEGLASHVGSGTTLTPADAQHIALARLALSRSGLVILDEASADAGSAAARRLEKAMDAVLGGRTALIVAHRLSQAVTADRVALMSDGRIVACSPHERLLVDEPDYAALWDAWRASPPVR</sequence>
<evidence type="ECO:0000256" key="7">
    <source>
        <dbReference type="SAM" id="MobiDB-lite"/>
    </source>
</evidence>
<feature type="transmembrane region" description="Helical" evidence="8">
    <location>
        <begin position="80"/>
        <end position="102"/>
    </location>
</feature>
<dbReference type="PROSITE" id="PS50929">
    <property type="entry name" value="ABC_TM1F"/>
    <property type="match status" value="1"/>
</dbReference>
<dbReference type="GO" id="GO:0016887">
    <property type="term" value="F:ATP hydrolysis activity"/>
    <property type="evidence" value="ECO:0007669"/>
    <property type="project" value="InterPro"/>
</dbReference>
<dbReference type="Gene3D" id="1.20.1560.10">
    <property type="entry name" value="ABC transporter type 1, transmembrane domain"/>
    <property type="match status" value="1"/>
</dbReference>
<keyword evidence="3" id="KW-0547">Nucleotide-binding</keyword>
<comment type="subcellular location">
    <subcellularLocation>
        <location evidence="1">Cell membrane</location>
        <topology evidence="1">Multi-pass membrane protein</topology>
    </subcellularLocation>
</comment>
<name>A0A5B8M7B8_9MICO</name>
<dbReference type="InterPro" id="IPR003593">
    <property type="entry name" value="AAA+_ATPase"/>
</dbReference>
<evidence type="ECO:0000313" key="11">
    <source>
        <dbReference type="EMBL" id="QDZ16091.1"/>
    </source>
</evidence>
<feature type="domain" description="ABC transmembrane type-1" evidence="10">
    <location>
        <begin position="48"/>
        <end position="330"/>
    </location>
</feature>
<dbReference type="OrthoDB" id="9806127at2"/>
<evidence type="ECO:0000256" key="5">
    <source>
        <dbReference type="ARBA" id="ARBA00022989"/>
    </source>
</evidence>
<dbReference type="EMBL" id="CP042305">
    <property type="protein sequence ID" value="QDZ16091.1"/>
    <property type="molecule type" value="Genomic_DNA"/>
</dbReference>
<evidence type="ECO:0000256" key="1">
    <source>
        <dbReference type="ARBA" id="ARBA00004651"/>
    </source>
</evidence>
<organism evidence="11 12">
    <name type="scientific">Humibacter ginsenosidimutans</name>
    <dbReference type="NCBI Taxonomy" id="2599293"/>
    <lineage>
        <taxon>Bacteria</taxon>
        <taxon>Bacillati</taxon>
        <taxon>Actinomycetota</taxon>
        <taxon>Actinomycetes</taxon>
        <taxon>Micrococcales</taxon>
        <taxon>Microbacteriaceae</taxon>
        <taxon>Humibacter</taxon>
    </lineage>
</organism>
<feature type="transmembrane region" description="Helical" evidence="8">
    <location>
        <begin position="280"/>
        <end position="312"/>
    </location>
</feature>
<evidence type="ECO:0000313" key="12">
    <source>
        <dbReference type="Proteomes" id="UP000320216"/>
    </source>
</evidence>
<dbReference type="Proteomes" id="UP000320216">
    <property type="component" value="Chromosome"/>
</dbReference>
<dbReference type="Pfam" id="PF00664">
    <property type="entry name" value="ABC_membrane"/>
    <property type="match status" value="1"/>
</dbReference>
<evidence type="ECO:0000256" key="8">
    <source>
        <dbReference type="SAM" id="Phobius"/>
    </source>
</evidence>
<dbReference type="InterPro" id="IPR039421">
    <property type="entry name" value="Type_1_exporter"/>
</dbReference>
<evidence type="ECO:0000259" key="9">
    <source>
        <dbReference type="PROSITE" id="PS50893"/>
    </source>
</evidence>
<dbReference type="Pfam" id="PF00005">
    <property type="entry name" value="ABC_tran"/>
    <property type="match status" value="1"/>
</dbReference>
<evidence type="ECO:0000259" key="10">
    <source>
        <dbReference type="PROSITE" id="PS50929"/>
    </source>
</evidence>
<feature type="compositionally biased region" description="Basic residues" evidence="7">
    <location>
        <begin position="1"/>
        <end position="11"/>
    </location>
</feature>
<keyword evidence="2 8" id="KW-0812">Transmembrane</keyword>
<feature type="domain" description="ABC transporter" evidence="9">
    <location>
        <begin position="384"/>
        <end position="613"/>
    </location>
</feature>
<feature type="region of interest" description="Disordered" evidence="7">
    <location>
        <begin position="1"/>
        <end position="27"/>
    </location>
</feature>
<feature type="transmembrane region" description="Helical" evidence="8">
    <location>
        <begin position="163"/>
        <end position="181"/>
    </location>
</feature>
<dbReference type="PANTHER" id="PTHR43394">
    <property type="entry name" value="ATP-DEPENDENT PERMEASE MDL1, MITOCHONDRIAL"/>
    <property type="match status" value="1"/>
</dbReference>
<dbReference type="KEGG" id="huw:FPZ11_16160"/>
<dbReference type="InterPro" id="IPR036640">
    <property type="entry name" value="ABC1_TM_sf"/>
</dbReference>
<protein>
    <submittedName>
        <fullName evidence="11">ABC transporter ATP-binding protein</fullName>
    </submittedName>
</protein>
<keyword evidence="12" id="KW-1185">Reference proteome</keyword>
<evidence type="ECO:0000256" key="6">
    <source>
        <dbReference type="ARBA" id="ARBA00023136"/>
    </source>
</evidence>
<dbReference type="PANTHER" id="PTHR43394:SF1">
    <property type="entry name" value="ATP-BINDING CASSETTE SUB-FAMILY B MEMBER 10, MITOCHONDRIAL"/>
    <property type="match status" value="1"/>
</dbReference>
<reference evidence="11 12" key="1">
    <citation type="submission" date="2019-07" db="EMBL/GenBank/DDBJ databases">
        <title>Full genome sequence of Humibacter sp. WJ7-1.</title>
        <authorList>
            <person name="Im W.-T."/>
        </authorList>
    </citation>
    <scope>NUCLEOTIDE SEQUENCE [LARGE SCALE GENOMIC DNA]</scope>
    <source>
        <strain evidence="11 12">WJ7-1</strain>
    </source>
</reference>
<accession>A0A5B8M7B8</accession>
<dbReference type="InterPro" id="IPR027417">
    <property type="entry name" value="P-loop_NTPase"/>
</dbReference>
<evidence type="ECO:0000256" key="2">
    <source>
        <dbReference type="ARBA" id="ARBA00022692"/>
    </source>
</evidence>
<dbReference type="SUPFAM" id="SSF90123">
    <property type="entry name" value="ABC transporter transmembrane region"/>
    <property type="match status" value="1"/>
</dbReference>
<dbReference type="InterPro" id="IPR003439">
    <property type="entry name" value="ABC_transporter-like_ATP-bd"/>
</dbReference>
<evidence type="ECO:0000256" key="4">
    <source>
        <dbReference type="ARBA" id="ARBA00022840"/>
    </source>
</evidence>
<dbReference type="GO" id="GO:0005524">
    <property type="term" value="F:ATP binding"/>
    <property type="evidence" value="ECO:0007669"/>
    <property type="project" value="UniProtKB-KW"/>
</dbReference>
<keyword evidence="4 11" id="KW-0067">ATP-binding</keyword>
<evidence type="ECO:0000256" key="3">
    <source>
        <dbReference type="ARBA" id="ARBA00022741"/>
    </source>
</evidence>
<feature type="transmembrane region" description="Helical" evidence="8">
    <location>
        <begin position="187"/>
        <end position="206"/>
    </location>
</feature>
<dbReference type="AlphaFoldDB" id="A0A5B8M7B8"/>
<dbReference type="SUPFAM" id="SSF52540">
    <property type="entry name" value="P-loop containing nucleoside triphosphate hydrolases"/>
    <property type="match status" value="1"/>
</dbReference>
<dbReference type="Gene3D" id="3.40.50.300">
    <property type="entry name" value="P-loop containing nucleotide triphosphate hydrolases"/>
    <property type="match status" value="1"/>
</dbReference>
<dbReference type="GO" id="GO:0015421">
    <property type="term" value="F:ABC-type oligopeptide transporter activity"/>
    <property type="evidence" value="ECO:0007669"/>
    <property type="project" value="TreeGrafter"/>
</dbReference>
<dbReference type="PROSITE" id="PS50893">
    <property type="entry name" value="ABC_TRANSPORTER_2"/>
    <property type="match status" value="1"/>
</dbReference>
<dbReference type="SMART" id="SM00382">
    <property type="entry name" value="AAA"/>
    <property type="match status" value="1"/>
</dbReference>